<evidence type="ECO:0000313" key="3">
    <source>
        <dbReference type="Proteomes" id="UP000294664"/>
    </source>
</evidence>
<gene>
    <name evidence="2" type="ORF">EDC64_110181</name>
</gene>
<protein>
    <recommendedName>
        <fullName evidence="4">Secreted protein</fullName>
    </recommendedName>
</protein>
<evidence type="ECO:0008006" key="4">
    <source>
        <dbReference type="Google" id="ProtNLM"/>
    </source>
</evidence>
<sequence>MRMHTGVRMAVLAAALGAAAPAAWAQDFPNTLTMTCAEAKAMVNNSTGIVLSTGPNTFNRYVKDIAYCAGAQVTKEQWVPTRDVAQCAIGSTCVDPANLGGGR</sequence>
<feature type="chain" id="PRO_5020574647" description="Secreted protein" evidence="1">
    <location>
        <begin position="26"/>
        <end position="103"/>
    </location>
</feature>
<name>A0A4R3LTQ7_9HYPH</name>
<dbReference type="Proteomes" id="UP000294664">
    <property type="component" value="Unassembled WGS sequence"/>
</dbReference>
<proteinExistence type="predicted"/>
<keyword evidence="3" id="KW-1185">Reference proteome</keyword>
<organism evidence="2 3">
    <name type="scientific">Aquabacter spiritensis</name>
    <dbReference type="NCBI Taxonomy" id="933073"/>
    <lineage>
        <taxon>Bacteria</taxon>
        <taxon>Pseudomonadati</taxon>
        <taxon>Pseudomonadota</taxon>
        <taxon>Alphaproteobacteria</taxon>
        <taxon>Hyphomicrobiales</taxon>
        <taxon>Xanthobacteraceae</taxon>
        <taxon>Aquabacter</taxon>
    </lineage>
</organism>
<comment type="caution">
    <text evidence="2">The sequence shown here is derived from an EMBL/GenBank/DDBJ whole genome shotgun (WGS) entry which is preliminary data.</text>
</comment>
<reference evidence="2 3" key="1">
    <citation type="submission" date="2019-03" db="EMBL/GenBank/DDBJ databases">
        <title>Genomic Encyclopedia of Type Strains, Phase IV (KMG-IV): sequencing the most valuable type-strain genomes for metagenomic binning, comparative biology and taxonomic classification.</title>
        <authorList>
            <person name="Goeker M."/>
        </authorList>
    </citation>
    <scope>NUCLEOTIDE SEQUENCE [LARGE SCALE GENOMIC DNA]</scope>
    <source>
        <strain evidence="2 3">DSM 9035</strain>
    </source>
</reference>
<dbReference type="RefSeq" id="WP_245504735.1">
    <property type="nucleotide sequence ID" value="NZ_SMAI01000010.1"/>
</dbReference>
<feature type="signal peptide" evidence="1">
    <location>
        <begin position="1"/>
        <end position="25"/>
    </location>
</feature>
<evidence type="ECO:0000256" key="1">
    <source>
        <dbReference type="SAM" id="SignalP"/>
    </source>
</evidence>
<keyword evidence="1" id="KW-0732">Signal</keyword>
<evidence type="ECO:0000313" key="2">
    <source>
        <dbReference type="EMBL" id="TCT03316.1"/>
    </source>
</evidence>
<dbReference type="EMBL" id="SMAI01000010">
    <property type="protein sequence ID" value="TCT03316.1"/>
    <property type="molecule type" value="Genomic_DNA"/>
</dbReference>
<accession>A0A4R3LTQ7</accession>
<dbReference type="AlphaFoldDB" id="A0A4R3LTQ7"/>